<evidence type="ECO:0000313" key="1">
    <source>
        <dbReference type="EMBL" id="TPD60131.1"/>
    </source>
</evidence>
<dbReference type="Proteomes" id="UP000319148">
    <property type="component" value="Unassembled WGS sequence"/>
</dbReference>
<reference evidence="2" key="1">
    <citation type="submission" date="2019-06" db="EMBL/GenBank/DDBJ databases">
        <title>The complete genome of Emcibacter congregatus ZYLT.</title>
        <authorList>
            <person name="Zhao Z."/>
        </authorList>
    </citation>
    <scope>NUCLEOTIDE SEQUENCE [LARGE SCALE GENOMIC DNA]</scope>
    <source>
        <strain evidence="2">MCCC 1A06723</strain>
    </source>
</reference>
<dbReference type="InterPro" id="IPR036291">
    <property type="entry name" value="NAD(P)-bd_dom_sf"/>
</dbReference>
<dbReference type="PANTHER" id="PTHR13812:SF19">
    <property type="entry name" value="KETIMINE REDUCTASE MU-CRYSTALLIN"/>
    <property type="match status" value="1"/>
</dbReference>
<evidence type="ECO:0000313" key="2">
    <source>
        <dbReference type="Proteomes" id="UP000319148"/>
    </source>
</evidence>
<dbReference type="PIRSF" id="PIRSF001439">
    <property type="entry name" value="CryM"/>
    <property type="match status" value="1"/>
</dbReference>
<dbReference type="EMBL" id="VFIY01000008">
    <property type="protein sequence ID" value="TPD60131.1"/>
    <property type="molecule type" value="Genomic_DNA"/>
</dbReference>
<sequence length="335" mass="35357">MGSDNVSPVFISSESAAKVFDWKSAISALQDVYANPHEEAATPARSIAASGKSWLRTLPAVPPGGRYFGAKLMGMASEVEKPGVQYVIVLYDRTTSKIAAFVDAEKVTGYRTAATSAAALDKMAPAKVSKLAVLGSGLEAQMHTRAFASIRDFDEIMVFSPTPASRERFAATIGGELGVKTTPAETPEEAVADADVVLSAARSYGEQPILFADWIKQGAVTVSIGSTVPNQREIDISVVEQSDVIVCDMVHEVVKETGDMIAAAEAGMDVEGKCFSMNDLLSGAIADKMAAAKYPMFKSVGGGLQDVVVAGMILDRAREAGCATELPIVFDTKYV</sequence>
<proteinExistence type="predicted"/>
<dbReference type="OrthoDB" id="9785971at2"/>
<dbReference type="GO" id="GO:0005737">
    <property type="term" value="C:cytoplasm"/>
    <property type="evidence" value="ECO:0007669"/>
    <property type="project" value="TreeGrafter"/>
</dbReference>
<dbReference type="SUPFAM" id="SSF51735">
    <property type="entry name" value="NAD(P)-binding Rossmann-fold domains"/>
    <property type="match status" value="1"/>
</dbReference>
<dbReference type="Gene3D" id="3.30.1780.10">
    <property type="entry name" value="ornithine cyclodeaminase, domain 1"/>
    <property type="match status" value="1"/>
</dbReference>
<keyword evidence="2" id="KW-1185">Reference proteome</keyword>
<accession>A0A501PJE6</accession>
<dbReference type="AlphaFoldDB" id="A0A501PJE6"/>
<dbReference type="InterPro" id="IPR003462">
    <property type="entry name" value="ODC_Mu_crystall"/>
</dbReference>
<dbReference type="Gene3D" id="3.40.50.720">
    <property type="entry name" value="NAD(P)-binding Rossmann-like Domain"/>
    <property type="match status" value="1"/>
</dbReference>
<protein>
    <submittedName>
        <fullName evidence="1">Ornithine cyclodeaminase family protein</fullName>
    </submittedName>
</protein>
<dbReference type="RefSeq" id="WP_139940541.1">
    <property type="nucleotide sequence ID" value="NZ_JBHSYP010000027.1"/>
</dbReference>
<organism evidence="1 2">
    <name type="scientific">Emcibacter nanhaiensis</name>
    <dbReference type="NCBI Taxonomy" id="1505037"/>
    <lineage>
        <taxon>Bacteria</taxon>
        <taxon>Pseudomonadati</taxon>
        <taxon>Pseudomonadota</taxon>
        <taxon>Alphaproteobacteria</taxon>
        <taxon>Emcibacterales</taxon>
        <taxon>Emcibacteraceae</taxon>
        <taxon>Emcibacter</taxon>
    </lineage>
</organism>
<comment type="caution">
    <text evidence="1">The sequence shown here is derived from an EMBL/GenBank/DDBJ whole genome shotgun (WGS) entry which is preliminary data.</text>
</comment>
<dbReference type="Pfam" id="PF02423">
    <property type="entry name" value="OCD_Mu_crystall"/>
    <property type="match status" value="1"/>
</dbReference>
<dbReference type="PANTHER" id="PTHR13812">
    <property type="entry name" value="KETIMINE REDUCTASE MU-CRYSTALLIN"/>
    <property type="match status" value="1"/>
</dbReference>
<dbReference type="InterPro" id="IPR023401">
    <property type="entry name" value="ODC_N"/>
</dbReference>
<gene>
    <name evidence="1" type="ORF">FIV46_08735</name>
</gene>
<name>A0A501PJE6_9PROT</name>